<dbReference type="RefSeq" id="WP_377021038.1">
    <property type="nucleotide sequence ID" value="NZ_JBHLTS010000004.1"/>
</dbReference>
<keyword evidence="2" id="KW-1185">Reference proteome</keyword>
<organism evidence="1 2">
    <name type="scientific">Mucilaginibacter angelicae</name>
    <dbReference type="NCBI Taxonomy" id="869718"/>
    <lineage>
        <taxon>Bacteria</taxon>
        <taxon>Pseudomonadati</taxon>
        <taxon>Bacteroidota</taxon>
        <taxon>Sphingobacteriia</taxon>
        <taxon>Sphingobacteriales</taxon>
        <taxon>Sphingobacteriaceae</taxon>
        <taxon>Mucilaginibacter</taxon>
    </lineage>
</organism>
<dbReference type="Proteomes" id="UP001589828">
    <property type="component" value="Unassembled WGS sequence"/>
</dbReference>
<protein>
    <submittedName>
        <fullName evidence="1">Uncharacterized protein</fullName>
    </submittedName>
</protein>
<dbReference type="EMBL" id="JBHLTS010000004">
    <property type="protein sequence ID" value="MFC0513165.1"/>
    <property type="molecule type" value="Genomic_DNA"/>
</dbReference>
<reference evidence="1 2" key="1">
    <citation type="submission" date="2024-09" db="EMBL/GenBank/DDBJ databases">
        <authorList>
            <person name="Sun Q."/>
            <person name="Mori K."/>
        </authorList>
    </citation>
    <scope>NUCLEOTIDE SEQUENCE [LARGE SCALE GENOMIC DNA]</scope>
    <source>
        <strain evidence="1 2">NCAIM B.02415</strain>
    </source>
</reference>
<proteinExistence type="predicted"/>
<sequence length="70" mass="7805">METPKYILIEEETFNGIIAAAGAGVMTAEDDETRLKFIGQVAILMNNIKKLHLKTKEEALEILNQENTAE</sequence>
<evidence type="ECO:0000313" key="2">
    <source>
        <dbReference type="Proteomes" id="UP001589828"/>
    </source>
</evidence>
<evidence type="ECO:0000313" key="1">
    <source>
        <dbReference type="EMBL" id="MFC0513165.1"/>
    </source>
</evidence>
<gene>
    <name evidence="1" type="ORF">ACFFGT_03100</name>
</gene>
<comment type="caution">
    <text evidence="1">The sequence shown here is derived from an EMBL/GenBank/DDBJ whole genome shotgun (WGS) entry which is preliminary data.</text>
</comment>
<name>A0ABV6L0A7_9SPHI</name>
<accession>A0ABV6L0A7</accession>